<dbReference type="GO" id="GO:0019843">
    <property type="term" value="F:rRNA binding"/>
    <property type="evidence" value="ECO:0007669"/>
    <property type="project" value="UniProtKB-UniRule"/>
</dbReference>
<dbReference type="SUPFAM" id="SSF158710">
    <property type="entry name" value="PSPTO4464-like"/>
    <property type="match status" value="1"/>
</dbReference>
<accession>A0A6S6SEX4</accession>
<evidence type="ECO:0000256" key="5">
    <source>
        <dbReference type="HAMAP-Rule" id="MF_00765"/>
    </source>
</evidence>
<evidence type="ECO:0000256" key="3">
    <source>
        <dbReference type="ARBA" id="ARBA00022730"/>
    </source>
</evidence>
<evidence type="ECO:0000313" key="7">
    <source>
        <dbReference type="EMBL" id="CAA6803349.1"/>
    </source>
</evidence>
<comment type="similarity">
    <text evidence="5">Belongs to the DarP family.</text>
</comment>
<reference evidence="7" key="1">
    <citation type="submission" date="2020-01" db="EMBL/GenBank/DDBJ databases">
        <authorList>
            <person name="Meier V. D."/>
            <person name="Meier V D."/>
        </authorList>
    </citation>
    <scope>NUCLEOTIDE SEQUENCE</scope>
    <source>
        <strain evidence="7">HLG_WM_MAG_07</strain>
    </source>
</reference>
<protein>
    <recommendedName>
        <fullName evidence="5">Dual-action ribosomal maturation protein DarP</fullName>
    </recommendedName>
    <alternativeName>
        <fullName evidence="5">Large ribosomal subunit assembly factor DarP</fullName>
    </alternativeName>
</protein>
<name>A0A6S6SEX4_9GAMM</name>
<organism evidence="7">
    <name type="scientific">uncultured Thiotrichaceae bacterium</name>
    <dbReference type="NCBI Taxonomy" id="298394"/>
    <lineage>
        <taxon>Bacteria</taxon>
        <taxon>Pseudomonadati</taxon>
        <taxon>Pseudomonadota</taxon>
        <taxon>Gammaproteobacteria</taxon>
        <taxon>Thiotrichales</taxon>
        <taxon>Thiotrichaceae</taxon>
        <taxon>environmental samples</taxon>
    </lineage>
</organism>
<keyword evidence="2 5" id="KW-0690">Ribosome biogenesis</keyword>
<evidence type="ECO:0000256" key="6">
    <source>
        <dbReference type="SAM" id="Coils"/>
    </source>
</evidence>
<dbReference type="HAMAP" id="MF_00765">
    <property type="entry name" value="DarP"/>
    <property type="match status" value="1"/>
</dbReference>
<feature type="coiled-coil region" evidence="6">
    <location>
        <begin position="17"/>
        <end position="80"/>
    </location>
</feature>
<keyword evidence="1 5" id="KW-0963">Cytoplasm</keyword>
<dbReference type="GO" id="GO:1902626">
    <property type="term" value="P:assembly of large subunit precursor of preribosome"/>
    <property type="evidence" value="ECO:0007669"/>
    <property type="project" value="UniProtKB-UniRule"/>
</dbReference>
<proteinExistence type="inferred from homology"/>
<evidence type="ECO:0000256" key="4">
    <source>
        <dbReference type="ARBA" id="ARBA00022884"/>
    </source>
</evidence>
<dbReference type="InterPro" id="IPR023153">
    <property type="entry name" value="DarP_sf"/>
</dbReference>
<dbReference type="CDD" id="cd16331">
    <property type="entry name" value="YjgA-like"/>
    <property type="match status" value="1"/>
</dbReference>
<dbReference type="NCBIfam" id="NF003593">
    <property type="entry name" value="PRK05255.1-1"/>
    <property type="match status" value="1"/>
</dbReference>
<dbReference type="GO" id="GO:0043022">
    <property type="term" value="F:ribosome binding"/>
    <property type="evidence" value="ECO:0007669"/>
    <property type="project" value="UniProtKB-UniRule"/>
</dbReference>
<dbReference type="PANTHER" id="PTHR38101:SF1">
    <property type="entry name" value="UPF0307 PROTEIN YJGA"/>
    <property type="match status" value="1"/>
</dbReference>
<dbReference type="AlphaFoldDB" id="A0A6S6SEX4"/>
<dbReference type="PANTHER" id="PTHR38101">
    <property type="entry name" value="UPF0307 PROTEIN YJGA"/>
    <property type="match status" value="1"/>
</dbReference>
<dbReference type="EMBL" id="CACVAY010000015">
    <property type="protein sequence ID" value="CAA6803349.1"/>
    <property type="molecule type" value="Genomic_DNA"/>
</dbReference>
<sequence length="167" mass="20032">MVYDEDGYAIRKNKTALKRDLIELREMAKEIMTLNEEQIRNLPMDERLQNECVYGKRMRKEALRRQLIFLERLMNKEEDTDAIRQALDDLKRPKQAEVALFHQLEVWRDKLLNNDAALLEELLEKYPVLERQSLRQFLRNAEKEKAQNKPPKSSRALFKYLRSNITL</sequence>
<comment type="function">
    <text evidence="5">Member of a network of 50S ribosomal subunit biogenesis factors which assembles along the 30S-50S interface, preventing incorrect 23S rRNA structures from forming. Promotes peptidyl transferase center (PTC) maturation.</text>
</comment>
<dbReference type="GO" id="GO:0005829">
    <property type="term" value="C:cytosol"/>
    <property type="evidence" value="ECO:0007669"/>
    <property type="project" value="TreeGrafter"/>
</dbReference>
<keyword evidence="3 5" id="KW-0699">rRNA-binding</keyword>
<evidence type="ECO:0000256" key="1">
    <source>
        <dbReference type="ARBA" id="ARBA00022490"/>
    </source>
</evidence>
<evidence type="ECO:0000256" key="2">
    <source>
        <dbReference type="ARBA" id="ARBA00022517"/>
    </source>
</evidence>
<keyword evidence="6" id="KW-0175">Coiled coil</keyword>
<dbReference type="Pfam" id="PF04751">
    <property type="entry name" value="DarP"/>
    <property type="match status" value="1"/>
</dbReference>
<dbReference type="Gene3D" id="1.10.60.30">
    <property type="entry name" value="PSPTO4464-like domains"/>
    <property type="match status" value="2"/>
</dbReference>
<dbReference type="InterPro" id="IPR006839">
    <property type="entry name" value="DarP"/>
</dbReference>
<gene>
    <name evidence="5" type="primary">darP</name>
    <name evidence="7" type="ORF">HELGO_WM11217</name>
</gene>
<keyword evidence="4 5" id="KW-0694">RNA-binding</keyword>
<dbReference type="PIRSF" id="PIRSF016183">
    <property type="entry name" value="UCP016183"/>
    <property type="match status" value="1"/>
</dbReference>
<comment type="subcellular location">
    <subcellularLocation>
        <location evidence="5">Cytoplasm</location>
    </subcellularLocation>
    <text evidence="5">Associates with late stage pre-50S ribosomal subunits.</text>
</comment>